<dbReference type="PANTHER" id="PTHR42978">
    <property type="entry name" value="QUORUM-QUENCHING LACTONASE YTNP-RELATED-RELATED"/>
    <property type="match status" value="1"/>
</dbReference>
<dbReference type="InterPro" id="IPR001279">
    <property type="entry name" value="Metallo-B-lactamas"/>
</dbReference>
<gene>
    <name evidence="7" type="ORF">SAMN05421852_10758</name>
</gene>
<proteinExistence type="inferred from homology"/>
<dbReference type="GO" id="GO:0016787">
    <property type="term" value="F:hydrolase activity"/>
    <property type="evidence" value="ECO:0007669"/>
    <property type="project" value="UniProtKB-KW"/>
</dbReference>
<dbReference type="InterPro" id="IPR051013">
    <property type="entry name" value="MBL_superfamily_lactonases"/>
</dbReference>
<name>A0A1I3Q9T6_9BACL</name>
<dbReference type="OrthoDB" id="333278at2"/>
<accession>A0A1I3Q9T6</accession>
<keyword evidence="5" id="KW-0862">Zinc</keyword>
<dbReference type="SMART" id="SM00849">
    <property type="entry name" value="Lactamase_B"/>
    <property type="match status" value="1"/>
</dbReference>
<organism evidence="7 8">
    <name type="scientific">Thermoflavimicrobium dichotomicum</name>
    <dbReference type="NCBI Taxonomy" id="46223"/>
    <lineage>
        <taxon>Bacteria</taxon>
        <taxon>Bacillati</taxon>
        <taxon>Bacillota</taxon>
        <taxon>Bacilli</taxon>
        <taxon>Bacillales</taxon>
        <taxon>Thermoactinomycetaceae</taxon>
        <taxon>Thermoflavimicrobium</taxon>
    </lineage>
</organism>
<evidence type="ECO:0000256" key="5">
    <source>
        <dbReference type="ARBA" id="ARBA00022833"/>
    </source>
</evidence>
<evidence type="ECO:0000256" key="3">
    <source>
        <dbReference type="ARBA" id="ARBA00022723"/>
    </source>
</evidence>
<dbReference type="EMBL" id="FORR01000007">
    <property type="protein sequence ID" value="SFJ30091.1"/>
    <property type="molecule type" value="Genomic_DNA"/>
</dbReference>
<dbReference type="SUPFAM" id="SSF56281">
    <property type="entry name" value="Metallo-hydrolase/oxidoreductase"/>
    <property type="match status" value="1"/>
</dbReference>
<dbReference type="RefSeq" id="WP_093229633.1">
    <property type="nucleotide sequence ID" value="NZ_FORR01000007.1"/>
</dbReference>
<evidence type="ECO:0000256" key="2">
    <source>
        <dbReference type="ARBA" id="ARBA00007749"/>
    </source>
</evidence>
<evidence type="ECO:0000313" key="7">
    <source>
        <dbReference type="EMBL" id="SFJ30091.1"/>
    </source>
</evidence>
<sequence length="262" mass="29082">MADHKWRVYPLVVGEAEVPQVLDVFWSLSKDKSLVTVPILAWLLVPLNHHTEPILVDTGFRDAERCMKVHGLGPHRTKPEWTLKQQLGNHGLALDEIKTVILTHLHYDHAGGCTQLPNARFVIQHSEMQAAAAPMVSPRLEFGGGALFYDRKDIADLVDPLWPQVDLIEGDTEIAPGVKCVLFANTHTPGSQAVYVKTESGTAVILGDIARNVELNINQGIPPGLFYDLEATYRAMIRIKKEADIVLPCHDYNVVKKYADGL</sequence>
<comment type="cofactor">
    <cofactor evidence="1">
        <name>Zn(2+)</name>
        <dbReference type="ChEBI" id="CHEBI:29105"/>
    </cofactor>
</comment>
<protein>
    <submittedName>
        <fullName evidence="7">Glyoxylase, beta-lactamase superfamily II</fullName>
    </submittedName>
</protein>
<keyword evidence="8" id="KW-1185">Reference proteome</keyword>
<evidence type="ECO:0000256" key="1">
    <source>
        <dbReference type="ARBA" id="ARBA00001947"/>
    </source>
</evidence>
<dbReference type="Proteomes" id="UP000199545">
    <property type="component" value="Unassembled WGS sequence"/>
</dbReference>
<keyword evidence="4" id="KW-0378">Hydrolase</keyword>
<evidence type="ECO:0000313" key="8">
    <source>
        <dbReference type="Proteomes" id="UP000199545"/>
    </source>
</evidence>
<dbReference type="PANTHER" id="PTHR42978:SF7">
    <property type="entry name" value="METALLO-HYDROLASE RV2300C-RELATED"/>
    <property type="match status" value="1"/>
</dbReference>
<comment type="similarity">
    <text evidence="2">Belongs to the metallo-beta-lactamase superfamily.</text>
</comment>
<feature type="domain" description="Metallo-beta-lactamase" evidence="6">
    <location>
        <begin position="38"/>
        <end position="250"/>
    </location>
</feature>
<keyword evidence="3" id="KW-0479">Metal-binding</keyword>
<reference evidence="7 8" key="1">
    <citation type="submission" date="2016-10" db="EMBL/GenBank/DDBJ databases">
        <authorList>
            <person name="de Groot N.N."/>
        </authorList>
    </citation>
    <scope>NUCLEOTIDE SEQUENCE [LARGE SCALE GENOMIC DNA]</scope>
    <source>
        <strain evidence="7 8">DSM 44778</strain>
    </source>
</reference>
<dbReference type="GO" id="GO:0046872">
    <property type="term" value="F:metal ion binding"/>
    <property type="evidence" value="ECO:0007669"/>
    <property type="project" value="UniProtKB-KW"/>
</dbReference>
<dbReference type="Pfam" id="PF00753">
    <property type="entry name" value="Lactamase_B"/>
    <property type="match status" value="1"/>
</dbReference>
<dbReference type="STRING" id="46223.SAMN05421852_10758"/>
<evidence type="ECO:0000259" key="6">
    <source>
        <dbReference type="SMART" id="SM00849"/>
    </source>
</evidence>
<dbReference type="CDD" id="cd07729">
    <property type="entry name" value="AHL_lactonase_MBL-fold"/>
    <property type="match status" value="1"/>
</dbReference>
<evidence type="ECO:0000256" key="4">
    <source>
        <dbReference type="ARBA" id="ARBA00022801"/>
    </source>
</evidence>
<dbReference type="Gene3D" id="3.60.15.10">
    <property type="entry name" value="Ribonuclease Z/Hydroxyacylglutathione hydrolase-like"/>
    <property type="match status" value="1"/>
</dbReference>
<dbReference type="InterPro" id="IPR036866">
    <property type="entry name" value="RibonucZ/Hydroxyglut_hydro"/>
</dbReference>
<dbReference type="AlphaFoldDB" id="A0A1I3Q9T6"/>